<protein>
    <submittedName>
        <fullName evidence="4">Serine/threonine-protein phosphatase</fullName>
    </submittedName>
</protein>
<feature type="domain" description="PPM-type phosphatase" evidence="3">
    <location>
        <begin position="186"/>
        <end position="391"/>
    </location>
</feature>
<keyword evidence="2" id="KW-0472">Membrane</keyword>
<keyword evidence="1" id="KW-0378">Hydrolase</keyword>
<dbReference type="PANTHER" id="PTHR43156">
    <property type="entry name" value="STAGE II SPORULATION PROTEIN E-RELATED"/>
    <property type="match status" value="1"/>
</dbReference>
<evidence type="ECO:0000259" key="3">
    <source>
        <dbReference type="SMART" id="SM00331"/>
    </source>
</evidence>
<dbReference type="Gene3D" id="3.60.40.10">
    <property type="entry name" value="PPM-type phosphatase domain"/>
    <property type="match status" value="1"/>
</dbReference>
<proteinExistence type="predicted"/>
<dbReference type="AlphaFoldDB" id="A0A4Q2RRR0"/>
<name>A0A4Q2RRR0_9ACTN</name>
<feature type="transmembrane region" description="Helical" evidence="2">
    <location>
        <begin position="58"/>
        <end position="78"/>
    </location>
</feature>
<feature type="transmembrane region" description="Helical" evidence="2">
    <location>
        <begin position="126"/>
        <end position="144"/>
    </location>
</feature>
<evidence type="ECO:0000256" key="2">
    <source>
        <dbReference type="SAM" id="Phobius"/>
    </source>
</evidence>
<evidence type="ECO:0000256" key="1">
    <source>
        <dbReference type="ARBA" id="ARBA00022801"/>
    </source>
</evidence>
<dbReference type="InterPro" id="IPR052016">
    <property type="entry name" value="Bact_Sigma-Reg"/>
</dbReference>
<evidence type="ECO:0000313" key="5">
    <source>
        <dbReference type="Proteomes" id="UP000294071"/>
    </source>
</evidence>
<dbReference type="PANTHER" id="PTHR43156:SF2">
    <property type="entry name" value="STAGE II SPORULATION PROTEIN E"/>
    <property type="match status" value="1"/>
</dbReference>
<dbReference type="GO" id="GO:0016791">
    <property type="term" value="F:phosphatase activity"/>
    <property type="evidence" value="ECO:0007669"/>
    <property type="project" value="TreeGrafter"/>
</dbReference>
<organism evidence="4 5">
    <name type="scientific">Nocardioides oleivorans</name>
    <dbReference type="NCBI Taxonomy" id="273676"/>
    <lineage>
        <taxon>Bacteria</taxon>
        <taxon>Bacillati</taxon>
        <taxon>Actinomycetota</taxon>
        <taxon>Actinomycetes</taxon>
        <taxon>Propionibacteriales</taxon>
        <taxon>Nocardioidaceae</taxon>
        <taxon>Nocardioides</taxon>
    </lineage>
</organism>
<dbReference type="SMART" id="SM00331">
    <property type="entry name" value="PP2C_SIG"/>
    <property type="match status" value="1"/>
</dbReference>
<sequence>MARPYRPGLSFPVRPRAPGWETYPSAVSKALGSVLRGCLTYVRQHADNWRTGSRGSQLFLLLVLVAMVAITIMLSASVEVVVPVSMWFLFLMVGTLLLRFGPLLVLVAVLVGVAWRTSLDTGYAPADRSTALVIFGFAIVLALYQSSRQRSGLPMALSEAVLTQLRDRLQRQGRIPELPVGWRSESATLTANGPSYAGDFLVANLREQRWLEMALVDVCGKGTTVGPQALQFAGALGGLIGALPPSELMAAANNFLLRQESDESLATAVHIKVDLVTGDYTITSAGHPPALHWHLGQRGWGIDNARGMALGVIEDAEFEPSRGRLRPGEALMFYTDGVIEAADKDLDEGIDWLRMAALQAVDSRGFTGMTRRVLKKVPRGDDDRAMLLIERQPLTSPERDSERLRVLGG</sequence>
<dbReference type="OrthoDB" id="4935951at2"/>
<accession>A0A4Q2RRR0</accession>
<reference evidence="4 5" key="1">
    <citation type="submission" date="2019-01" db="EMBL/GenBank/DDBJ databases">
        <title>Novel species of Nocardioides.</title>
        <authorList>
            <person name="Liu Q."/>
            <person name="Xin Y.-H."/>
        </authorList>
    </citation>
    <scope>NUCLEOTIDE SEQUENCE [LARGE SCALE GENOMIC DNA]</scope>
    <source>
        <strain evidence="4 5">CGMCC 4.6882</strain>
    </source>
</reference>
<dbReference type="InterPro" id="IPR001932">
    <property type="entry name" value="PPM-type_phosphatase-like_dom"/>
</dbReference>
<feature type="transmembrane region" description="Helical" evidence="2">
    <location>
        <begin position="84"/>
        <end position="114"/>
    </location>
</feature>
<gene>
    <name evidence="4" type="ORF">EUA93_20160</name>
</gene>
<keyword evidence="5" id="KW-1185">Reference proteome</keyword>
<keyword evidence="2" id="KW-1133">Transmembrane helix</keyword>
<keyword evidence="2" id="KW-0812">Transmembrane</keyword>
<dbReference type="InterPro" id="IPR036457">
    <property type="entry name" value="PPM-type-like_dom_sf"/>
</dbReference>
<dbReference type="EMBL" id="SDWT01000004">
    <property type="protein sequence ID" value="RYB90465.1"/>
    <property type="molecule type" value="Genomic_DNA"/>
</dbReference>
<dbReference type="Proteomes" id="UP000294071">
    <property type="component" value="Unassembled WGS sequence"/>
</dbReference>
<comment type="caution">
    <text evidence="4">The sequence shown here is derived from an EMBL/GenBank/DDBJ whole genome shotgun (WGS) entry which is preliminary data.</text>
</comment>
<dbReference type="Pfam" id="PF07228">
    <property type="entry name" value="SpoIIE"/>
    <property type="match status" value="1"/>
</dbReference>
<evidence type="ECO:0000313" key="4">
    <source>
        <dbReference type="EMBL" id="RYB90465.1"/>
    </source>
</evidence>